<dbReference type="InterPro" id="IPR029058">
    <property type="entry name" value="AB_hydrolase_fold"/>
</dbReference>
<dbReference type="Pfam" id="PF01738">
    <property type="entry name" value="DLH"/>
    <property type="match status" value="1"/>
</dbReference>
<dbReference type="GO" id="GO:0016787">
    <property type="term" value="F:hydrolase activity"/>
    <property type="evidence" value="ECO:0007669"/>
    <property type="project" value="InterPro"/>
</dbReference>
<proteinExistence type="predicted"/>
<protein>
    <submittedName>
        <fullName evidence="2">Unannotated protein</fullName>
    </submittedName>
</protein>
<dbReference type="AlphaFoldDB" id="A0A6J7DBX2"/>
<feature type="domain" description="Dienelactone hydrolase" evidence="1">
    <location>
        <begin position="38"/>
        <end position="248"/>
    </location>
</feature>
<dbReference type="Gene3D" id="3.40.50.1820">
    <property type="entry name" value="alpha/beta hydrolase"/>
    <property type="match status" value="1"/>
</dbReference>
<dbReference type="InterPro" id="IPR002925">
    <property type="entry name" value="Dienelactn_hydro"/>
</dbReference>
<dbReference type="EMBL" id="CAFBLP010000010">
    <property type="protein sequence ID" value="CAB4867100.1"/>
    <property type="molecule type" value="Genomic_DNA"/>
</dbReference>
<organism evidence="2">
    <name type="scientific">freshwater metagenome</name>
    <dbReference type="NCBI Taxonomy" id="449393"/>
    <lineage>
        <taxon>unclassified sequences</taxon>
        <taxon>metagenomes</taxon>
        <taxon>ecological metagenomes</taxon>
    </lineage>
</organism>
<dbReference type="SUPFAM" id="SSF53474">
    <property type="entry name" value="alpha/beta-Hydrolases"/>
    <property type="match status" value="1"/>
</dbReference>
<reference evidence="2" key="1">
    <citation type="submission" date="2020-05" db="EMBL/GenBank/DDBJ databases">
        <authorList>
            <person name="Chiriac C."/>
            <person name="Salcher M."/>
            <person name="Ghai R."/>
            <person name="Kavagutti S V."/>
        </authorList>
    </citation>
    <scope>NUCLEOTIDE SEQUENCE</scope>
</reference>
<evidence type="ECO:0000259" key="1">
    <source>
        <dbReference type="Pfam" id="PF01738"/>
    </source>
</evidence>
<sequence>MGVRVDRRRSACATMITMTTLRTERVGCGDAGEMDLHVWTPEGGGTAAVLLIQEIFGVGPYIRSVAERLAAAGYVVAAPDVFWRFAPNWEADHTEAGMGASMEKVQQLDFTAAIGDCVAALAHLGAIAPGPTAPGVLGYCLGGTLAWAVAATAAPSCCVSYYGSGVPGMLGLIDQVSCPTLFHFGNADAYIPNEGVEAVGAAIAGREGFVLNVENAGHAFDNHESEMFYHADAAKAAWAKTMAFLGQHLPAR</sequence>
<dbReference type="PANTHER" id="PTHR46623">
    <property type="entry name" value="CARBOXYMETHYLENEBUTENOLIDASE-RELATED"/>
    <property type="match status" value="1"/>
</dbReference>
<dbReference type="InterPro" id="IPR051049">
    <property type="entry name" value="Dienelactone_hydrolase-like"/>
</dbReference>
<gene>
    <name evidence="2" type="ORF">UFOPK3376_00600</name>
</gene>
<accession>A0A6J7DBX2</accession>
<evidence type="ECO:0000313" key="2">
    <source>
        <dbReference type="EMBL" id="CAB4867100.1"/>
    </source>
</evidence>
<name>A0A6J7DBX2_9ZZZZ</name>
<dbReference type="PANTHER" id="PTHR46623:SF6">
    <property type="entry name" value="ALPHA_BETA-HYDROLASES SUPERFAMILY PROTEIN"/>
    <property type="match status" value="1"/>
</dbReference>